<feature type="coiled-coil region" evidence="1">
    <location>
        <begin position="122"/>
        <end position="156"/>
    </location>
</feature>
<evidence type="ECO:0000313" key="4">
    <source>
        <dbReference type="EMBL" id="MDR6300626.1"/>
    </source>
</evidence>
<dbReference type="RefSeq" id="WP_309727524.1">
    <property type="nucleotide sequence ID" value="NZ_JAVDQA010000002.1"/>
</dbReference>
<dbReference type="InterPro" id="IPR003346">
    <property type="entry name" value="Transposase_20"/>
</dbReference>
<dbReference type="EMBL" id="JAVDQA010000002">
    <property type="protein sequence ID" value="MDR6300626.1"/>
    <property type="molecule type" value="Genomic_DNA"/>
</dbReference>
<gene>
    <name evidence="4" type="ORF">GGR31_001257</name>
</gene>
<comment type="caution">
    <text evidence="4">The sequence shown here is derived from an EMBL/GenBank/DDBJ whole genome shotgun (WGS) entry which is preliminary data.</text>
</comment>
<dbReference type="NCBIfam" id="NF033542">
    <property type="entry name" value="transpos_IS110"/>
    <property type="match status" value="1"/>
</dbReference>
<accession>A0ABU1K4W0</accession>
<evidence type="ECO:0000256" key="1">
    <source>
        <dbReference type="SAM" id="Coils"/>
    </source>
</evidence>
<keyword evidence="5" id="KW-1185">Reference proteome</keyword>
<protein>
    <submittedName>
        <fullName evidence="4">Transposase</fullName>
    </submittedName>
</protein>
<dbReference type="Pfam" id="PF02371">
    <property type="entry name" value="Transposase_20"/>
    <property type="match status" value="1"/>
</dbReference>
<dbReference type="PANTHER" id="PTHR33055">
    <property type="entry name" value="TRANSPOSASE FOR INSERTION SEQUENCE ELEMENT IS1111A"/>
    <property type="match status" value="1"/>
</dbReference>
<dbReference type="Pfam" id="PF01548">
    <property type="entry name" value="DEDD_Tnp_IS110"/>
    <property type="match status" value="1"/>
</dbReference>
<evidence type="ECO:0000259" key="3">
    <source>
        <dbReference type="Pfam" id="PF02371"/>
    </source>
</evidence>
<name>A0ABU1K4W0_9FLAO</name>
<dbReference type="Proteomes" id="UP001257659">
    <property type="component" value="Unassembled WGS sequence"/>
</dbReference>
<feature type="domain" description="Transposase IS110-like N-terminal" evidence="2">
    <location>
        <begin position="8"/>
        <end position="108"/>
    </location>
</feature>
<dbReference type="PANTHER" id="PTHR33055:SF3">
    <property type="entry name" value="PUTATIVE TRANSPOSASE FOR IS117-RELATED"/>
    <property type="match status" value="1"/>
</dbReference>
<organism evidence="4 5">
    <name type="scientific">Mesonia maritima</name>
    <dbReference type="NCBI Taxonomy" id="1793873"/>
    <lineage>
        <taxon>Bacteria</taxon>
        <taxon>Pseudomonadati</taxon>
        <taxon>Bacteroidota</taxon>
        <taxon>Flavobacteriia</taxon>
        <taxon>Flavobacteriales</taxon>
        <taxon>Flavobacteriaceae</taxon>
        <taxon>Mesonia</taxon>
    </lineage>
</organism>
<evidence type="ECO:0000313" key="5">
    <source>
        <dbReference type="Proteomes" id="UP001257659"/>
    </source>
</evidence>
<evidence type="ECO:0000259" key="2">
    <source>
        <dbReference type="Pfam" id="PF01548"/>
    </source>
</evidence>
<keyword evidence="1" id="KW-0175">Coiled coil</keyword>
<dbReference type="InterPro" id="IPR002525">
    <property type="entry name" value="Transp_IS110-like_N"/>
</dbReference>
<feature type="domain" description="Transposase IS116/IS110/IS902 C-terminal" evidence="3">
    <location>
        <begin position="158"/>
        <end position="244"/>
    </location>
</feature>
<sequence length="286" mass="32858">MQAYLDKQTFFCFENTGHYSTNLSIYLSENNIDYVEETPLAIKRSVGIVRGKTDRLDSAIIARYAWLHRDELSLSSPKAQSVQEQGRLLSYREQLVRDRTGKMNSLKEIQSLLSSPSTDSCCKIIKKNIHYLTKQIEALEERINELVKGDESLDKNHKLLTTLKGVGLILSCQMLYHTNNFKRFESWRQFSSYCGVAPFEHSSGTSIKRKNRIHSIGDRKMKTLLTLASVSAVQCDKELKQYYKKKLAEGKSRMVALNNVRNKLLSRAFVVVKRGTPYVEMQRFVA</sequence>
<dbReference type="InterPro" id="IPR047650">
    <property type="entry name" value="Transpos_IS110"/>
</dbReference>
<reference evidence="4 5" key="1">
    <citation type="submission" date="2023-07" db="EMBL/GenBank/DDBJ databases">
        <title>Genomic Encyclopedia of Type Strains, Phase IV (KMG-IV): sequencing the most valuable type-strain genomes for metagenomic binning, comparative biology and taxonomic classification.</title>
        <authorList>
            <person name="Goeker M."/>
        </authorList>
    </citation>
    <scope>NUCLEOTIDE SEQUENCE [LARGE SCALE GENOMIC DNA]</scope>
    <source>
        <strain evidence="4 5">DSM 102814</strain>
    </source>
</reference>
<proteinExistence type="predicted"/>